<evidence type="ECO:0000256" key="7">
    <source>
        <dbReference type="ARBA" id="ARBA00023136"/>
    </source>
</evidence>
<accession>A0A4C1SG79</accession>
<evidence type="ECO:0000256" key="3">
    <source>
        <dbReference type="ARBA" id="ARBA00022448"/>
    </source>
</evidence>
<sequence>MDGLRELYRTARASSAPSGQQMMYAMNLSTLMLGFAIIATGEGKDFIHFAIRHPELCGHLALLGLCGCVGQLFIFLMVAGFGPLACSVVTTTPAAVKKPIAAKDKDFEEKRK</sequence>
<proteinExistence type="inferred from homology"/>
<evidence type="ECO:0000256" key="2">
    <source>
        <dbReference type="ARBA" id="ARBA00010694"/>
    </source>
</evidence>
<keyword evidence="10" id="KW-1185">Reference proteome</keyword>
<dbReference type="STRING" id="151549.A0A4C1SG79"/>
<keyword evidence="4 8" id="KW-0812">Transmembrane</keyword>
<dbReference type="AlphaFoldDB" id="A0A4C1SG79"/>
<evidence type="ECO:0000313" key="9">
    <source>
        <dbReference type="EMBL" id="GBP01159.1"/>
    </source>
</evidence>
<protein>
    <submittedName>
        <fullName evidence="9">Solute carrier family 35 member B1 homolog</fullName>
    </submittedName>
</protein>
<dbReference type="PANTHER" id="PTHR10778:SF10">
    <property type="entry name" value="SOLUTE CARRIER FAMILY 35 MEMBER B1"/>
    <property type="match status" value="1"/>
</dbReference>
<comment type="subcellular location">
    <subcellularLocation>
        <location evidence="1">Endoplasmic reticulum membrane</location>
        <topology evidence="1">Multi-pass membrane protein</topology>
    </subcellularLocation>
</comment>
<evidence type="ECO:0000256" key="6">
    <source>
        <dbReference type="ARBA" id="ARBA00022989"/>
    </source>
</evidence>
<comment type="caution">
    <text evidence="9">The sequence shown here is derived from an EMBL/GenBank/DDBJ whole genome shotgun (WGS) entry which is preliminary data.</text>
</comment>
<evidence type="ECO:0000313" key="10">
    <source>
        <dbReference type="Proteomes" id="UP000299102"/>
    </source>
</evidence>
<keyword evidence="5" id="KW-0256">Endoplasmic reticulum</keyword>
<organism evidence="9 10">
    <name type="scientific">Eumeta variegata</name>
    <name type="common">Bagworm moth</name>
    <name type="synonym">Eumeta japonica</name>
    <dbReference type="NCBI Taxonomy" id="151549"/>
    <lineage>
        <taxon>Eukaryota</taxon>
        <taxon>Metazoa</taxon>
        <taxon>Ecdysozoa</taxon>
        <taxon>Arthropoda</taxon>
        <taxon>Hexapoda</taxon>
        <taxon>Insecta</taxon>
        <taxon>Pterygota</taxon>
        <taxon>Neoptera</taxon>
        <taxon>Endopterygota</taxon>
        <taxon>Lepidoptera</taxon>
        <taxon>Glossata</taxon>
        <taxon>Ditrysia</taxon>
        <taxon>Tineoidea</taxon>
        <taxon>Psychidae</taxon>
        <taxon>Oiketicinae</taxon>
        <taxon>Eumeta</taxon>
    </lineage>
</organism>
<comment type="similarity">
    <text evidence="2">Belongs to the nucleotide-sugar transporter family. SLC35B subfamily.</text>
</comment>
<reference evidence="9 10" key="1">
    <citation type="journal article" date="2019" name="Commun. Biol.">
        <title>The bagworm genome reveals a unique fibroin gene that provides high tensile strength.</title>
        <authorList>
            <person name="Kono N."/>
            <person name="Nakamura H."/>
            <person name="Ohtoshi R."/>
            <person name="Tomita M."/>
            <person name="Numata K."/>
            <person name="Arakawa K."/>
        </authorList>
    </citation>
    <scope>NUCLEOTIDE SEQUENCE [LARGE SCALE GENOMIC DNA]</scope>
</reference>
<dbReference type="GO" id="GO:0005460">
    <property type="term" value="F:UDP-glucose transmembrane transporter activity"/>
    <property type="evidence" value="ECO:0007669"/>
    <property type="project" value="TreeGrafter"/>
</dbReference>
<feature type="transmembrane region" description="Helical" evidence="8">
    <location>
        <begin position="22"/>
        <end position="39"/>
    </location>
</feature>
<keyword evidence="3" id="KW-0813">Transport</keyword>
<evidence type="ECO:0000256" key="1">
    <source>
        <dbReference type="ARBA" id="ARBA00004477"/>
    </source>
</evidence>
<dbReference type="InterPro" id="IPR013657">
    <property type="entry name" value="SCL35B1-4/HUT1"/>
</dbReference>
<evidence type="ECO:0000256" key="8">
    <source>
        <dbReference type="SAM" id="Phobius"/>
    </source>
</evidence>
<dbReference type="OrthoDB" id="78344at2759"/>
<dbReference type="EMBL" id="BGZK01006886">
    <property type="protein sequence ID" value="GBP01159.1"/>
    <property type="molecule type" value="Genomic_DNA"/>
</dbReference>
<keyword evidence="7 8" id="KW-0472">Membrane</keyword>
<evidence type="ECO:0000256" key="5">
    <source>
        <dbReference type="ARBA" id="ARBA00022824"/>
    </source>
</evidence>
<dbReference type="GO" id="GO:0005459">
    <property type="term" value="F:UDP-galactose transmembrane transporter activity"/>
    <property type="evidence" value="ECO:0007669"/>
    <property type="project" value="TreeGrafter"/>
</dbReference>
<dbReference type="Proteomes" id="UP000299102">
    <property type="component" value="Unassembled WGS sequence"/>
</dbReference>
<feature type="transmembrane region" description="Helical" evidence="8">
    <location>
        <begin position="60"/>
        <end position="82"/>
    </location>
</feature>
<gene>
    <name evidence="9" type="primary">meigo</name>
    <name evidence="9" type="ORF">EVAR_73680_1</name>
</gene>
<dbReference type="GO" id="GO:0000139">
    <property type="term" value="C:Golgi membrane"/>
    <property type="evidence" value="ECO:0007669"/>
    <property type="project" value="TreeGrafter"/>
</dbReference>
<dbReference type="GO" id="GO:0005789">
    <property type="term" value="C:endoplasmic reticulum membrane"/>
    <property type="evidence" value="ECO:0007669"/>
    <property type="project" value="UniProtKB-SubCell"/>
</dbReference>
<keyword evidence="6 8" id="KW-1133">Transmembrane helix</keyword>
<name>A0A4C1SG79_EUMVA</name>
<dbReference type="PANTHER" id="PTHR10778">
    <property type="entry name" value="SOLUTE CARRIER FAMILY 35 MEMBER B"/>
    <property type="match status" value="1"/>
</dbReference>
<evidence type="ECO:0000256" key="4">
    <source>
        <dbReference type="ARBA" id="ARBA00022692"/>
    </source>
</evidence>